<dbReference type="RefSeq" id="WP_345461781.1">
    <property type="nucleotide sequence ID" value="NZ_BAABKG010000004.1"/>
</dbReference>
<name>A0ABP9Q1X5_9ACTN</name>
<dbReference type="PANTHER" id="PTHR39186">
    <property type="entry name" value="DUF2071 FAMILY PROTEIN"/>
    <property type="match status" value="1"/>
</dbReference>
<dbReference type="Proteomes" id="UP001500221">
    <property type="component" value="Unassembled WGS sequence"/>
</dbReference>
<dbReference type="EMBL" id="BAABKG010000004">
    <property type="protein sequence ID" value="GAA5152701.1"/>
    <property type="molecule type" value="Genomic_DNA"/>
</dbReference>
<protein>
    <submittedName>
        <fullName evidence="1">YqjF family protein</fullName>
    </submittedName>
</protein>
<proteinExistence type="predicted"/>
<accession>A0ABP9Q1X5</accession>
<dbReference type="PANTHER" id="PTHR39186:SF1">
    <property type="entry name" value="DUF2071 DOMAIN-CONTAINING PROTEIN"/>
    <property type="match status" value="1"/>
</dbReference>
<keyword evidence="2" id="KW-1185">Reference proteome</keyword>
<sequence length="258" mass="28645">MQQEHHLDPQGPPLDGPAWTHQRWRDLTYLHWRVDPDRVAPLLPRGTRPDVHDGSTWVGLIPFTLADGAVGGSLPGVPYLGTFLETNVRLYSVDDEGRRGVVFRSLETERLAMVAAANAALGVPYRWAAMDRVPPRDASLPDDPTGTTLAYRCRRRSAALRHRPASEVVVEVGEPIAEPTPLQHFLSARFGAHTRAWGRTLWVPNTHSPWPLREARLLRLRDELVAAAGLPGVVDSRPESVLFSTGVHTWFGPPVVVR</sequence>
<organism evidence="1 2">
    <name type="scientific">Nocardioides marinquilinus</name>
    <dbReference type="NCBI Taxonomy" id="1210400"/>
    <lineage>
        <taxon>Bacteria</taxon>
        <taxon>Bacillati</taxon>
        <taxon>Actinomycetota</taxon>
        <taxon>Actinomycetes</taxon>
        <taxon>Propionibacteriales</taxon>
        <taxon>Nocardioidaceae</taxon>
        <taxon>Nocardioides</taxon>
    </lineage>
</organism>
<evidence type="ECO:0000313" key="1">
    <source>
        <dbReference type="EMBL" id="GAA5152701.1"/>
    </source>
</evidence>
<dbReference type="SUPFAM" id="SSF160104">
    <property type="entry name" value="Acetoacetate decarboxylase-like"/>
    <property type="match status" value="1"/>
</dbReference>
<dbReference type="InterPro" id="IPR023375">
    <property type="entry name" value="ADC_dom_sf"/>
</dbReference>
<gene>
    <name evidence="1" type="ORF">GCM10023340_33450</name>
</gene>
<comment type="caution">
    <text evidence="1">The sequence shown here is derived from an EMBL/GenBank/DDBJ whole genome shotgun (WGS) entry which is preliminary data.</text>
</comment>
<dbReference type="Pfam" id="PF09844">
    <property type="entry name" value="DUF2071"/>
    <property type="match status" value="1"/>
</dbReference>
<reference evidence="2" key="1">
    <citation type="journal article" date="2019" name="Int. J. Syst. Evol. Microbiol.">
        <title>The Global Catalogue of Microorganisms (GCM) 10K type strain sequencing project: providing services to taxonomists for standard genome sequencing and annotation.</title>
        <authorList>
            <consortium name="The Broad Institute Genomics Platform"/>
            <consortium name="The Broad Institute Genome Sequencing Center for Infectious Disease"/>
            <person name="Wu L."/>
            <person name="Ma J."/>
        </authorList>
    </citation>
    <scope>NUCLEOTIDE SEQUENCE [LARGE SCALE GENOMIC DNA]</scope>
    <source>
        <strain evidence="2">JCM 18459</strain>
    </source>
</reference>
<evidence type="ECO:0000313" key="2">
    <source>
        <dbReference type="Proteomes" id="UP001500221"/>
    </source>
</evidence>
<dbReference type="InterPro" id="IPR018644">
    <property type="entry name" value="DUF2071"/>
</dbReference>